<dbReference type="GeneID" id="38947313"/>
<feature type="region of interest" description="Disordered" evidence="4">
    <location>
        <begin position="1"/>
        <end position="49"/>
    </location>
</feature>
<feature type="compositionally biased region" description="Basic and acidic residues" evidence="4">
    <location>
        <begin position="1"/>
        <end position="10"/>
    </location>
</feature>
<reference evidence="5" key="1">
    <citation type="journal article" date="2019" name="Genome Biol. Evol.">
        <title>Plastid Genomes and Proteins Illuminate the Evolution of Eustigmatophyte Algae and Their Bacterial Endosymbionts.</title>
        <authorList>
            <person name="Sevcikova T."/>
            <person name="Yurchenko T."/>
            <person name="Fawley K.P."/>
            <person name="Amaral R."/>
            <person name="Strnad H."/>
            <person name="Santos L.M."/>
            <person name="Fawley M.W."/>
            <person name="Elias M."/>
        </authorList>
    </citation>
    <scope>NUCLEOTIDE SEQUENCE</scope>
    <source>
        <strain evidence="5">ACOI 456</strain>
    </source>
</reference>
<evidence type="ECO:0000256" key="2">
    <source>
        <dbReference type="ARBA" id="ARBA00022980"/>
    </source>
</evidence>
<keyword evidence="2 5" id="KW-0689">Ribosomal protein</keyword>
<accession>A0A3R5U8Q5</accession>
<name>A0A3R5U8Q5_9STRA</name>
<dbReference type="Gene3D" id="1.10.287.3980">
    <property type="match status" value="1"/>
</dbReference>
<geneLocation type="plastid" evidence="5"/>
<proteinExistence type="inferred from homology"/>
<organism evidence="5">
    <name type="scientific">Characiopsis acuta</name>
    <dbReference type="NCBI Taxonomy" id="2040456"/>
    <lineage>
        <taxon>Eukaryota</taxon>
        <taxon>Sar</taxon>
        <taxon>Stramenopiles</taxon>
        <taxon>Ochrophyta</taxon>
        <taxon>Eustigmatophyceae</taxon>
        <taxon>Eustigmatales</taxon>
        <taxon>Chlorobotryaceae</taxon>
        <taxon>Characiopsis</taxon>
    </lineage>
</organism>
<dbReference type="RefSeq" id="YP_009550354.1">
    <property type="nucleotide sequence ID" value="NC_040294.1"/>
</dbReference>
<dbReference type="PROSITE" id="PS00784">
    <property type="entry name" value="RIBOSOMAL_L34"/>
    <property type="match status" value="1"/>
</dbReference>
<keyword evidence="5" id="KW-0934">Plastid</keyword>
<sequence>MTKRTLEGTKKKSIRKSGFRARMKSKTGQNIIKARRRKNRKRLAKSTYN</sequence>
<protein>
    <submittedName>
        <fullName evidence="5">Ribosomal protein L34</fullName>
    </submittedName>
</protein>
<dbReference type="GO" id="GO:1990904">
    <property type="term" value="C:ribonucleoprotein complex"/>
    <property type="evidence" value="ECO:0007669"/>
    <property type="project" value="UniProtKB-KW"/>
</dbReference>
<dbReference type="HAMAP" id="MF_00391">
    <property type="entry name" value="Ribosomal_bL34"/>
    <property type="match status" value="1"/>
</dbReference>
<feature type="compositionally biased region" description="Basic residues" evidence="4">
    <location>
        <begin position="33"/>
        <end position="49"/>
    </location>
</feature>
<keyword evidence="3" id="KW-0687">Ribonucleoprotein</keyword>
<gene>
    <name evidence="5" type="primary">rpl34</name>
</gene>
<evidence type="ECO:0000313" key="5">
    <source>
        <dbReference type="EMBL" id="QAA11287.1"/>
    </source>
</evidence>
<evidence type="ECO:0000256" key="4">
    <source>
        <dbReference type="SAM" id="MobiDB-lite"/>
    </source>
</evidence>
<dbReference type="EMBL" id="MK281452">
    <property type="protein sequence ID" value="QAA11287.1"/>
    <property type="molecule type" value="Genomic_DNA"/>
</dbReference>
<dbReference type="InterPro" id="IPR020939">
    <property type="entry name" value="Ribosomal_bL34_CS"/>
</dbReference>
<dbReference type="NCBIfam" id="TIGR01030">
    <property type="entry name" value="rpmH_bact"/>
    <property type="match status" value="1"/>
</dbReference>
<feature type="compositionally biased region" description="Basic residues" evidence="4">
    <location>
        <begin position="11"/>
        <end position="25"/>
    </location>
</feature>
<dbReference type="GO" id="GO:0005840">
    <property type="term" value="C:ribosome"/>
    <property type="evidence" value="ECO:0007669"/>
    <property type="project" value="UniProtKB-KW"/>
</dbReference>
<dbReference type="AlphaFoldDB" id="A0A3R5U8Q5"/>
<comment type="similarity">
    <text evidence="1">Belongs to the bacterial ribosomal protein bL34 family.</text>
</comment>
<dbReference type="InterPro" id="IPR000271">
    <property type="entry name" value="Ribosomal_bL34"/>
</dbReference>
<evidence type="ECO:0000256" key="3">
    <source>
        <dbReference type="ARBA" id="ARBA00023274"/>
    </source>
</evidence>
<dbReference type="GO" id="GO:0006412">
    <property type="term" value="P:translation"/>
    <property type="evidence" value="ECO:0007669"/>
    <property type="project" value="InterPro"/>
</dbReference>
<dbReference type="Pfam" id="PF00468">
    <property type="entry name" value="Ribosomal_L34"/>
    <property type="match status" value="1"/>
</dbReference>
<evidence type="ECO:0000256" key="1">
    <source>
        <dbReference type="ARBA" id="ARBA00010111"/>
    </source>
</evidence>
<dbReference type="GO" id="GO:0003735">
    <property type="term" value="F:structural constituent of ribosome"/>
    <property type="evidence" value="ECO:0007669"/>
    <property type="project" value="InterPro"/>
</dbReference>